<organism evidence="1 2">
    <name type="scientific">Streptomyces polyrhachis</name>
    <dbReference type="NCBI Taxonomy" id="1282885"/>
    <lineage>
        <taxon>Bacteria</taxon>
        <taxon>Bacillati</taxon>
        <taxon>Actinomycetota</taxon>
        <taxon>Actinomycetes</taxon>
        <taxon>Kitasatosporales</taxon>
        <taxon>Streptomycetaceae</taxon>
        <taxon>Streptomyces</taxon>
    </lineage>
</organism>
<reference evidence="2" key="1">
    <citation type="journal article" date="2019" name="Int. J. Syst. Evol. Microbiol.">
        <title>The Global Catalogue of Microorganisms (GCM) 10K type strain sequencing project: providing services to taxonomists for standard genome sequencing and annotation.</title>
        <authorList>
            <consortium name="The Broad Institute Genomics Platform"/>
            <consortium name="The Broad Institute Genome Sequencing Center for Infectious Disease"/>
            <person name="Wu L."/>
            <person name="Ma J."/>
        </authorList>
    </citation>
    <scope>NUCLEOTIDE SEQUENCE [LARGE SCALE GENOMIC DNA]</scope>
    <source>
        <strain evidence="2">CGMCC 1.13681</strain>
    </source>
</reference>
<keyword evidence="2" id="KW-1185">Reference proteome</keyword>
<sequence length="106" mass="11411">MARTAPADGAWDREPITMHSIVSTVADPRATGAIPAEWQEILSMCAGPGLAVAEVAARIHLRLTPTVELLRQLLTHGLIEHSAPLNDAEAASVEFLRRLRRGLARG</sequence>
<dbReference type="Pfam" id="PF05331">
    <property type="entry name" value="DUF742"/>
    <property type="match status" value="1"/>
</dbReference>
<comment type="caution">
    <text evidence="1">The sequence shown here is derived from an EMBL/GenBank/DDBJ whole genome shotgun (WGS) entry which is preliminary data.</text>
</comment>
<gene>
    <name evidence="1" type="ORF">ACFQLX_22285</name>
</gene>
<dbReference type="RefSeq" id="WP_386417840.1">
    <property type="nucleotide sequence ID" value="NZ_JBHSZO010000043.1"/>
</dbReference>
<dbReference type="EMBL" id="JBHSZO010000043">
    <property type="protein sequence ID" value="MFC7220865.1"/>
    <property type="molecule type" value="Genomic_DNA"/>
</dbReference>
<name>A0ABW2GJT6_9ACTN</name>
<accession>A0ABW2GJT6</accession>
<evidence type="ECO:0000313" key="1">
    <source>
        <dbReference type="EMBL" id="MFC7220865.1"/>
    </source>
</evidence>
<evidence type="ECO:0000313" key="2">
    <source>
        <dbReference type="Proteomes" id="UP001596413"/>
    </source>
</evidence>
<dbReference type="InterPro" id="IPR007995">
    <property type="entry name" value="DUF742"/>
</dbReference>
<protein>
    <submittedName>
        <fullName evidence="1">DUF742 domain-containing protein</fullName>
    </submittedName>
</protein>
<proteinExistence type="predicted"/>
<dbReference type="Proteomes" id="UP001596413">
    <property type="component" value="Unassembled WGS sequence"/>
</dbReference>